<dbReference type="STRING" id="1121302.SAMN02745163_04204"/>
<keyword evidence="2" id="KW-1185">Reference proteome</keyword>
<dbReference type="AlphaFoldDB" id="A0A1M6U7G7"/>
<reference evidence="1 2" key="1">
    <citation type="submission" date="2016-11" db="EMBL/GenBank/DDBJ databases">
        <authorList>
            <person name="Jaros S."/>
            <person name="Januszkiewicz K."/>
            <person name="Wedrychowicz H."/>
        </authorList>
    </citation>
    <scope>NUCLEOTIDE SEQUENCE [LARGE SCALE GENOMIC DNA]</scope>
    <source>
        <strain evidence="1 2">DSM 21758</strain>
    </source>
</reference>
<dbReference type="SUPFAM" id="SSF49464">
    <property type="entry name" value="Carboxypeptidase regulatory domain-like"/>
    <property type="match status" value="1"/>
</dbReference>
<dbReference type="InterPro" id="IPR008969">
    <property type="entry name" value="CarboxyPept-like_regulatory"/>
</dbReference>
<dbReference type="Proteomes" id="UP000184310">
    <property type="component" value="Unassembled WGS sequence"/>
</dbReference>
<sequence length="139" mass="15911">MGARVVKFTFCPKENQQIEAVIKVPEEKRSVIHGTVVNSCGEAVKDAVVKLLEVVEHKESKTVYPITHTFTDENGQFIFGPLCANKRYMVKVWYNDVDVKPLVICPECEDEYCLRYEEDTCEGCTCNCNYNNTNRAVYE</sequence>
<dbReference type="EMBL" id="FQZB01000022">
    <property type="protein sequence ID" value="SHK65225.1"/>
    <property type="molecule type" value="Genomic_DNA"/>
</dbReference>
<evidence type="ECO:0000313" key="2">
    <source>
        <dbReference type="Proteomes" id="UP000184310"/>
    </source>
</evidence>
<gene>
    <name evidence="1" type="ORF">SAMN02745163_04204</name>
</gene>
<protein>
    <submittedName>
        <fullName evidence="1">Uncharacterized protein</fullName>
    </submittedName>
</protein>
<dbReference type="OrthoDB" id="1807736at2"/>
<organism evidence="1 2">
    <name type="scientific">Clostridium cavendishii DSM 21758</name>
    <dbReference type="NCBI Taxonomy" id="1121302"/>
    <lineage>
        <taxon>Bacteria</taxon>
        <taxon>Bacillati</taxon>
        <taxon>Bacillota</taxon>
        <taxon>Clostridia</taxon>
        <taxon>Eubacteriales</taxon>
        <taxon>Clostridiaceae</taxon>
        <taxon>Clostridium</taxon>
    </lineage>
</organism>
<accession>A0A1M6U7G7</accession>
<name>A0A1M6U7G7_9CLOT</name>
<evidence type="ECO:0000313" key="1">
    <source>
        <dbReference type="EMBL" id="SHK65225.1"/>
    </source>
</evidence>
<dbReference type="RefSeq" id="WP_072992994.1">
    <property type="nucleotide sequence ID" value="NZ_FQZB01000022.1"/>
</dbReference>
<proteinExistence type="predicted"/>